<reference evidence="4" key="1">
    <citation type="submission" date="2022-06" db="EMBL/GenBank/DDBJ databases">
        <title>Genome sequence of Phormidium yuhuli AB48 isolated from an industrial photobioreactor environment.</title>
        <authorList>
            <person name="Qiu Y."/>
            <person name="Noonan A.J.C."/>
            <person name="Dofher K."/>
            <person name="Koch M."/>
            <person name="Kieft B."/>
            <person name="Lin X."/>
            <person name="Ziels R.M."/>
            <person name="Hallam S.J."/>
        </authorList>
    </citation>
    <scope>NUCLEOTIDE SEQUENCE</scope>
    <source>
        <strain evidence="4">AB48</strain>
    </source>
</reference>
<evidence type="ECO:0000313" key="4">
    <source>
        <dbReference type="EMBL" id="USR93226.1"/>
    </source>
</evidence>
<keyword evidence="4" id="KW-0808">Transferase</keyword>
<keyword evidence="5" id="KW-1185">Reference proteome</keyword>
<dbReference type="PANTHER" id="PTHR30576">
    <property type="entry name" value="COLANIC BIOSYNTHESIS UDP-GLUCOSE LIPID CARRIER TRANSFERASE"/>
    <property type="match status" value="1"/>
</dbReference>
<proteinExistence type="inferred from homology"/>
<comment type="similarity">
    <text evidence="1">Belongs to the bacterial sugar transferase family.</text>
</comment>
<dbReference type="RefSeq" id="WP_252665405.1">
    <property type="nucleotide sequence ID" value="NZ_CP098611.1"/>
</dbReference>
<feature type="domain" description="Bacterial sugar transferase" evidence="3">
    <location>
        <begin position="10"/>
        <end position="197"/>
    </location>
</feature>
<dbReference type="PANTHER" id="PTHR30576:SF10">
    <property type="entry name" value="SLL5057 PROTEIN"/>
    <property type="match status" value="1"/>
</dbReference>
<sequence length="202" mass="22832">MHASASSRAKRFIDIVGALVGLGITAIIAIPVAIASCISDPGGIFYSQIRCGYKGKPFRIWKFRSMVRDADQKKHLVQNQASGFIFKNENDPRITRIGRFLRRTSLDELPQFWNVLKGDMSLVGTRPPTPDEVARYNPHHWRRLDVKPGLTGEWQVNGRSTVKNFEDIVDMDLQYQDKWSVTYDLQLILKTILVVVKGSGAC</sequence>
<dbReference type="EMBL" id="CP098611">
    <property type="protein sequence ID" value="USR93226.1"/>
    <property type="molecule type" value="Genomic_DNA"/>
</dbReference>
<name>A0ABY5AWG4_9CYAN</name>
<feature type="transmembrane region" description="Helical" evidence="2">
    <location>
        <begin position="12"/>
        <end position="34"/>
    </location>
</feature>
<organism evidence="4 5">
    <name type="scientific">Phormidium yuhuli AB48</name>
    <dbReference type="NCBI Taxonomy" id="2940671"/>
    <lineage>
        <taxon>Bacteria</taxon>
        <taxon>Bacillati</taxon>
        <taxon>Cyanobacteriota</taxon>
        <taxon>Cyanophyceae</taxon>
        <taxon>Oscillatoriophycideae</taxon>
        <taxon>Oscillatoriales</taxon>
        <taxon>Oscillatoriaceae</taxon>
        <taxon>Phormidium</taxon>
        <taxon>Phormidium yuhuli</taxon>
    </lineage>
</organism>
<protein>
    <submittedName>
        <fullName evidence="4">Sugar transferase</fullName>
    </submittedName>
</protein>
<accession>A0ABY5AWG4</accession>
<evidence type="ECO:0000256" key="2">
    <source>
        <dbReference type="SAM" id="Phobius"/>
    </source>
</evidence>
<keyword evidence="2" id="KW-0812">Transmembrane</keyword>
<dbReference type="InterPro" id="IPR003362">
    <property type="entry name" value="Bact_transf"/>
</dbReference>
<gene>
    <name evidence="4" type="ORF">NEA10_17945</name>
</gene>
<evidence type="ECO:0000259" key="3">
    <source>
        <dbReference type="Pfam" id="PF02397"/>
    </source>
</evidence>
<keyword evidence="2" id="KW-1133">Transmembrane helix</keyword>
<evidence type="ECO:0000256" key="1">
    <source>
        <dbReference type="ARBA" id="ARBA00006464"/>
    </source>
</evidence>
<dbReference type="Pfam" id="PF02397">
    <property type="entry name" value="Bac_transf"/>
    <property type="match status" value="1"/>
</dbReference>
<evidence type="ECO:0000313" key="5">
    <source>
        <dbReference type="Proteomes" id="UP001056708"/>
    </source>
</evidence>
<keyword evidence="2" id="KW-0472">Membrane</keyword>
<dbReference type="GO" id="GO:0016740">
    <property type="term" value="F:transferase activity"/>
    <property type="evidence" value="ECO:0007669"/>
    <property type="project" value="UniProtKB-KW"/>
</dbReference>
<dbReference type="Proteomes" id="UP001056708">
    <property type="component" value="Chromosome"/>
</dbReference>